<protein>
    <recommendedName>
        <fullName evidence="3">LysM domain-containing protein</fullName>
    </recommendedName>
</protein>
<feature type="region of interest" description="Disordered" evidence="1">
    <location>
        <begin position="69"/>
        <end position="138"/>
    </location>
</feature>
<dbReference type="PROSITE" id="PS51782">
    <property type="entry name" value="LYSM"/>
    <property type="match status" value="1"/>
</dbReference>
<accession>A0AAQ3WAX9</accession>
<gene>
    <name evidence="4" type="ORF">A5821_002954</name>
</gene>
<feature type="compositionally biased region" description="Low complexity" evidence="1">
    <location>
        <begin position="92"/>
        <end position="116"/>
    </location>
</feature>
<keyword evidence="2" id="KW-1133">Transmembrane helix</keyword>
<dbReference type="InterPro" id="IPR036779">
    <property type="entry name" value="LysM_dom_sf"/>
</dbReference>
<proteinExistence type="predicted"/>
<evidence type="ECO:0000259" key="3">
    <source>
        <dbReference type="PROSITE" id="PS51782"/>
    </source>
</evidence>
<evidence type="ECO:0000256" key="2">
    <source>
        <dbReference type="SAM" id="Phobius"/>
    </source>
</evidence>
<name>A0AAQ3WAX9_9ENTE</name>
<dbReference type="AlphaFoldDB" id="A0AAQ3WAX9"/>
<dbReference type="Pfam" id="PF01476">
    <property type="entry name" value="LysM"/>
    <property type="match status" value="1"/>
</dbReference>
<reference evidence="5" key="1">
    <citation type="submission" date="2017-05" db="EMBL/GenBank/DDBJ databases">
        <title>The Genome Sequence of EEnterococcus faecalis 9F2_4866.</title>
        <authorList>
            <consortium name="The Broad Institute Genomics Platform"/>
            <consortium name="The Broad Institute Genomic Center for Infectious Diseases"/>
            <person name="Earl A."/>
            <person name="Manson A."/>
            <person name="Schwartman J."/>
            <person name="Gilmore M."/>
            <person name="Abouelleil A."/>
            <person name="Cao P."/>
            <person name="Chapman S."/>
            <person name="Cusick C."/>
            <person name="Shea T."/>
            <person name="Young S."/>
            <person name="Neafsey D."/>
            <person name="Nusbaum C."/>
            <person name="Birren B."/>
        </authorList>
    </citation>
    <scope>NUCLEOTIDE SEQUENCE [LARGE SCALE GENOMIC DNA]</scope>
    <source>
        <strain evidence="5">7F3_DIV0205</strain>
    </source>
</reference>
<evidence type="ECO:0000256" key="1">
    <source>
        <dbReference type="SAM" id="MobiDB-lite"/>
    </source>
</evidence>
<evidence type="ECO:0000313" key="5">
    <source>
        <dbReference type="Proteomes" id="UP000194948"/>
    </source>
</evidence>
<feature type="transmembrane region" description="Helical" evidence="2">
    <location>
        <begin position="21"/>
        <end position="41"/>
    </location>
</feature>
<dbReference type="SMART" id="SM00257">
    <property type="entry name" value="LysM"/>
    <property type="match status" value="1"/>
</dbReference>
<feature type="compositionally biased region" description="Polar residues" evidence="1">
    <location>
        <begin position="69"/>
        <end position="91"/>
    </location>
</feature>
<dbReference type="SUPFAM" id="SSF54106">
    <property type="entry name" value="LysM domain"/>
    <property type="match status" value="1"/>
</dbReference>
<keyword evidence="2" id="KW-0812">Transmembrane</keyword>
<keyword evidence="2" id="KW-0472">Membrane</keyword>
<keyword evidence="5" id="KW-1185">Reference proteome</keyword>
<evidence type="ECO:0000313" key="4">
    <source>
        <dbReference type="EMBL" id="WYK01817.1"/>
    </source>
</evidence>
<feature type="domain" description="LysM" evidence="3">
    <location>
        <begin position="136"/>
        <end position="179"/>
    </location>
</feature>
<organism evidence="4 5">
    <name type="scientific">Candidatus Enterococcus palustris</name>
    <dbReference type="NCBI Taxonomy" id="1834189"/>
    <lineage>
        <taxon>Bacteria</taxon>
        <taxon>Bacillati</taxon>
        <taxon>Bacillota</taxon>
        <taxon>Bacilli</taxon>
        <taxon>Lactobacillales</taxon>
        <taxon>Enterococcaceae</taxon>
        <taxon>Enterococcus</taxon>
    </lineage>
</organism>
<dbReference type="RefSeq" id="WP_086315469.1">
    <property type="nucleotide sequence ID" value="NZ_CP147244.1"/>
</dbReference>
<dbReference type="Gene3D" id="3.10.350.10">
    <property type="entry name" value="LysM domain"/>
    <property type="match status" value="1"/>
</dbReference>
<dbReference type="CDD" id="cd00118">
    <property type="entry name" value="LysM"/>
    <property type="match status" value="1"/>
</dbReference>
<reference evidence="4 5" key="2">
    <citation type="submission" date="2024-03" db="EMBL/GenBank/DDBJ databases">
        <title>The Genome Sequence of Enterococcus sp. DIV0205d.</title>
        <authorList>
            <consortium name="The Broad Institute Genomics Platform"/>
            <consortium name="The Broad Institute Microbial Omics Core"/>
            <consortium name="The Broad Institute Genomic Center for Infectious Diseases"/>
            <person name="Earl A."/>
            <person name="Manson A."/>
            <person name="Gilmore M."/>
            <person name="Schwartman J."/>
            <person name="Shea T."/>
            <person name="Abouelleil A."/>
            <person name="Cao P."/>
            <person name="Chapman S."/>
            <person name="Cusick C."/>
            <person name="Young S."/>
            <person name="Neafsey D."/>
            <person name="Nusbaum C."/>
            <person name="Birren B."/>
        </authorList>
    </citation>
    <scope>NUCLEOTIDE SEQUENCE [LARGE SCALE GENOMIC DNA]</scope>
    <source>
        <strain evidence="4 5">7F3_DIV0205</strain>
    </source>
</reference>
<dbReference type="Proteomes" id="UP000194948">
    <property type="component" value="Chromosome"/>
</dbReference>
<sequence length="180" mass="19785">MEEEYSRRKQQRPPSSSKGTIFIVILLLFINTLALGILLFLNVQSGSKQEEQLSSIEKLVNQLDKNQVTNNQTAATGNTEHNVPVRETSTQTSKVNESSSTVESTSHQTQTTPSSSDVVEQQTERSTEPSVAPTATTYTVQPGDTLSVIAERNKLSLQDLMLKNNLTDSTVYIGQVLSLQ</sequence>
<dbReference type="InterPro" id="IPR018392">
    <property type="entry name" value="LysM"/>
</dbReference>
<dbReference type="EMBL" id="CP147244">
    <property type="protein sequence ID" value="WYK01817.1"/>
    <property type="molecule type" value="Genomic_DNA"/>
</dbReference>